<protein>
    <recommendedName>
        <fullName evidence="6">Tr-type G domain-containing protein</fullName>
    </recommendedName>
</protein>
<dbReference type="Gene3D" id="3.30.70.870">
    <property type="entry name" value="Elongation Factor G (Translational Gtpase), domain 3"/>
    <property type="match status" value="1"/>
</dbReference>
<dbReference type="GeneID" id="17269601"/>
<evidence type="ECO:0000256" key="1">
    <source>
        <dbReference type="ARBA" id="ARBA00022741"/>
    </source>
</evidence>
<dbReference type="GO" id="GO:0005525">
    <property type="term" value="F:GTP binding"/>
    <property type="evidence" value="ECO:0007669"/>
    <property type="project" value="UniProtKB-KW"/>
</dbReference>
<keyword evidence="8" id="KW-1185">Reference proteome</keyword>
<evidence type="ECO:0000256" key="3">
    <source>
        <dbReference type="ARBA" id="ARBA00023128"/>
    </source>
</evidence>
<keyword evidence="3" id="KW-0496">Mitochondrion</keyword>
<dbReference type="GO" id="GO:0003924">
    <property type="term" value="F:GTPase activity"/>
    <property type="evidence" value="ECO:0007669"/>
    <property type="project" value="InterPro"/>
</dbReference>
<dbReference type="SUPFAM" id="SSF52540">
    <property type="entry name" value="P-loop containing nucleoside triphosphate hydrolases"/>
    <property type="match status" value="1"/>
</dbReference>
<dbReference type="InterPro" id="IPR031157">
    <property type="entry name" value="G_TR_CS"/>
</dbReference>
<dbReference type="STRING" id="2903.R1EBM7"/>
<dbReference type="Gene3D" id="2.40.30.10">
    <property type="entry name" value="Translation factors"/>
    <property type="match status" value="1"/>
</dbReference>
<dbReference type="PaxDb" id="2903-EOD24055"/>
<dbReference type="InterPro" id="IPR009000">
    <property type="entry name" value="Transl_B-barrel_sf"/>
</dbReference>
<dbReference type="PROSITE" id="PS00301">
    <property type="entry name" value="G_TR_1"/>
    <property type="match status" value="1"/>
</dbReference>
<dbReference type="Gene3D" id="3.40.50.300">
    <property type="entry name" value="P-loop containing nucleotide triphosphate hydrolases"/>
    <property type="match status" value="1"/>
</dbReference>
<dbReference type="AlphaFoldDB" id="A0A0D3JKM0"/>
<dbReference type="InterPro" id="IPR005225">
    <property type="entry name" value="Small_GTP-bd"/>
</dbReference>
<evidence type="ECO:0000313" key="8">
    <source>
        <dbReference type="Proteomes" id="UP000013827"/>
    </source>
</evidence>
<dbReference type="eggNOG" id="KOG0464">
    <property type="taxonomic scope" value="Eukaryota"/>
</dbReference>
<dbReference type="EnsemblProtists" id="EOD24055">
    <property type="protein sequence ID" value="EOD24055"/>
    <property type="gene ID" value="EMIHUDRAFT_435539"/>
</dbReference>
<dbReference type="RefSeq" id="XP_005776484.1">
    <property type="nucleotide sequence ID" value="XM_005776427.1"/>
</dbReference>
<dbReference type="FunFam" id="3.40.50.300:FF:000514">
    <property type="entry name" value="Ribosome-releasing factor 2, mitochondrial"/>
    <property type="match status" value="1"/>
</dbReference>
<dbReference type="PANTHER" id="PTHR43261">
    <property type="entry name" value="TRANSLATION ELONGATION FACTOR G-RELATED"/>
    <property type="match status" value="1"/>
</dbReference>
<organism evidence="7 8">
    <name type="scientific">Emiliania huxleyi (strain CCMP1516)</name>
    <dbReference type="NCBI Taxonomy" id="280463"/>
    <lineage>
        <taxon>Eukaryota</taxon>
        <taxon>Haptista</taxon>
        <taxon>Haptophyta</taxon>
        <taxon>Prymnesiophyceae</taxon>
        <taxon>Isochrysidales</taxon>
        <taxon>Noelaerhabdaceae</taxon>
        <taxon>Emiliania</taxon>
    </lineage>
</organism>
<dbReference type="GO" id="GO:0032790">
    <property type="term" value="P:ribosome disassembly"/>
    <property type="evidence" value="ECO:0007669"/>
    <property type="project" value="TreeGrafter"/>
</dbReference>
<dbReference type="InterPro" id="IPR035647">
    <property type="entry name" value="EFG_III/V"/>
</dbReference>
<dbReference type="InterPro" id="IPR000795">
    <property type="entry name" value="T_Tr_GTP-bd_dom"/>
</dbReference>
<dbReference type="SUPFAM" id="SSF50447">
    <property type="entry name" value="Translation proteins"/>
    <property type="match status" value="1"/>
</dbReference>
<dbReference type="PROSITE" id="PS51722">
    <property type="entry name" value="G_TR_2"/>
    <property type="match status" value="1"/>
</dbReference>
<feature type="region of interest" description="Disordered" evidence="5">
    <location>
        <begin position="344"/>
        <end position="374"/>
    </location>
</feature>
<proteinExistence type="predicted"/>
<keyword evidence="1" id="KW-0547">Nucleotide-binding</keyword>
<dbReference type="PANTHER" id="PTHR43261:SF1">
    <property type="entry name" value="RIBOSOME-RELEASING FACTOR 2, MITOCHONDRIAL"/>
    <property type="match status" value="1"/>
</dbReference>
<reference evidence="7" key="2">
    <citation type="submission" date="2024-10" db="UniProtKB">
        <authorList>
            <consortium name="EnsemblProtists"/>
        </authorList>
    </citation>
    <scope>IDENTIFICATION</scope>
</reference>
<keyword evidence="4" id="KW-0342">GTP-binding</keyword>
<dbReference type="NCBIfam" id="TIGR00231">
    <property type="entry name" value="small_GTP"/>
    <property type="match status" value="1"/>
</dbReference>
<feature type="domain" description="Tr-type G" evidence="6">
    <location>
        <begin position="27"/>
        <end position="340"/>
    </location>
</feature>
<accession>A0A0D3JKM0</accession>
<dbReference type="InterPro" id="IPR014721">
    <property type="entry name" value="Ribsml_uS5_D2-typ_fold_subgr"/>
</dbReference>
<dbReference type="KEGG" id="ehx:EMIHUDRAFT_435539"/>
<feature type="compositionally biased region" description="Gly residues" evidence="5">
    <location>
        <begin position="350"/>
        <end position="374"/>
    </location>
</feature>
<dbReference type="Proteomes" id="UP000013827">
    <property type="component" value="Unassembled WGS sequence"/>
</dbReference>
<dbReference type="Pfam" id="PF14492">
    <property type="entry name" value="EFG_III"/>
    <property type="match status" value="1"/>
</dbReference>
<dbReference type="PRINTS" id="PR00315">
    <property type="entry name" value="ELONGATNFCT"/>
</dbReference>
<dbReference type="InterPro" id="IPR027417">
    <property type="entry name" value="P-loop_NTPase"/>
</dbReference>
<dbReference type="SUPFAM" id="SSF54980">
    <property type="entry name" value="EF-G C-terminal domain-like"/>
    <property type="match status" value="1"/>
</dbReference>
<dbReference type="Pfam" id="PF00009">
    <property type="entry name" value="GTP_EFTU"/>
    <property type="match status" value="1"/>
</dbReference>
<feature type="compositionally biased region" description="Gly residues" evidence="5">
    <location>
        <begin position="439"/>
        <end position="453"/>
    </location>
</feature>
<evidence type="ECO:0000256" key="2">
    <source>
        <dbReference type="ARBA" id="ARBA00022917"/>
    </source>
</evidence>
<dbReference type="GO" id="GO:0005759">
    <property type="term" value="C:mitochondrial matrix"/>
    <property type="evidence" value="ECO:0007669"/>
    <property type="project" value="UniProtKB-ARBA"/>
</dbReference>
<feature type="region of interest" description="Disordered" evidence="5">
    <location>
        <begin position="426"/>
        <end position="453"/>
    </location>
</feature>
<reference evidence="8" key="1">
    <citation type="journal article" date="2013" name="Nature">
        <title>Pan genome of the phytoplankton Emiliania underpins its global distribution.</title>
        <authorList>
            <person name="Read B.A."/>
            <person name="Kegel J."/>
            <person name="Klute M.J."/>
            <person name="Kuo A."/>
            <person name="Lefebvre S.C."/>
            <person name="Maumus F."/>
            <person name="Mayer C."/>
            <person name="Miller J."/>
            <person name="Monier A."/>
            <person name="Salamov A."/>
            <person name="Young J."/>
            <person name="Aguilar M."/>
            <person name="Claverie J.M."/>
            <person name="Frickenhaus S."/>
            <person name="Gonzalez K."/>
            <person name="Herman E.K."/>
            <person name="Lin Y.C."/>
            <person name="Napier J."/>
            <person name="Ogata H."/>
            <person name="Sarno A.F."/>
            <person name="Shmutz J."/>
            <person name="Schroeder D."/>
            <person name="de Vargas C."/>
            <person name="Verret F."/>
            <person name="von Dassow P."/>
            <person name="Valentin K."/>
            <person name="Van de Peer Y."/>
            <person name="Wheeler G."/>
            <person name="Dacks J.B."/>
            <person name="Delwiche C.F."/>
            <person name="Dyhrman S.T."/>
            <person name="Glockner G."/>
            <person name="John U."/>
            <person name="Richards T."/>
            <person name="Worden A.Z."/>
            <person name="Zhang X."/>
            <person name="Grigoriev I.V."/>
            <person name="Allen A.E."/>
            <person name="Bidle K."/>
            <person name="Borodovsky M."/>
            <person name="Bowler C."/>
            <person name="Brownlee C."/>
            <person name="Cock J.M."/>
            <person name="Elias M."/>
            <person name="Gladyshev V.N."/>
            <person name="Groth M."/>
            <person name="Guda C."/>
            <person name="Hadaegh A."/>
            <person name="Iglesias-Rodriguez M.D."/>
            <person name="Jenkins J."/>
            <person name="Jones B.M."/>
            <person name="Lawson T."/>
            <person name="Leese F."/>
            <person name="Lindquist E."/>
            <person name="Lobanov A."/>
            <person name="Lomsadze A."/>
            <person name="Malik S.B."/>
            <person name="Marsh M.E."/>
            <person name="Mackinder L."/>
            <person name="Mock T."/>
            <person name="Mueller-Roeber B."/>
            <person name="Pagarete A."/>
            <person name="Parker M."/>
            <person name="Probert I."/>
            <person name="Quesneville H."/>
            <person name="Raines C."/>
            <person name="Rensing S.A."/>
            <person name="Riano-Pachon D.M."/>
            <person name="Richier S."/>
            <person name="Rokitta S."/>
            <person name="Shiraiwa Y."/>
            <person name="Soanes D.M."/>
            <person name="van der Giezen M."/>
            <person name="Wahlund T.M."/>
            <person name="Williams B."/>
            <person name="Wilson W."/>
            <person name="Wolfe G."/>
            <person name="Wurch L.L."/>
        </authorList>
    </citation>
    <scope>NUCLEOTIDE SEQUENCE</scope>
</reference>
<dbReference type="GO" id="GO:0032543">
    <property type="term" value="P:mitochondrial translation"/>
    <property type="evidence" value="ECO:0007669"/>
    <property type="project" value="TreeGrafter"/>
</dbReference>
<dbReference type="InterPro" id="IPR041095">
    <property type="entry name" value="EFG_II"/>
</dbReference>
<dbReference type="HOGENOM" id="CLU_002794_4_1_1"/>
<dbReference type="Gene3D" id="3.30.230.10">
    <property type="match status" value="1"/>
</dbReference>
<name>A0A0D3JKM0_EMIH1</name>
<keyword evidence="2" id="KW-0648">Protein biosynthesis</keyword>
<evidence type="ECO:0000256" key="5">
    <source>
        <dbReference type="SAM" id="MobiDB-lite"/>
    </source>
</evidence>
<evidence type="ECO:0000256" key="4">
    <source>
        <dbReference type="ARBA" id="ARBA00023134"/>
    </source>
</evidence>
<sequence length="881" mass="90037">MVVRLVLPATLCRRGVCRLSTRLFGSGNTRNVGIIAHIDAGKTTTTERMLLLAGAVHAAGEVDSGDTVTDFLEQERERGITIQSAATSFGWRGAAVSLIDTPGHIDFTVEVERAVRVLDGAVLIVDAVAGAQAQTETVWRQARRHGVPAVAFVNKMDREGADWESAASSLATRLQLRPLRLQLPLYEPAGTADGAQHFVGAVDLVSGVAMRWRPRGAQLGTGSRSEVCDLELTAAAAAACEAASSAGLALLQAEGEAAVCEAAEEARAALVEEVAELDPDGEVADLFLAEEAVPAATLAAAIRQLALCSAAVPTLCGASLRGVGVEPLLDAVAAYLPSAEERPAPLLSPAGGGGGEGGGGEGGGGEGGGGGSGAASGVPLAAAAEGVALAFKVTHEAHSRKPLVWLRVYHGEISPHSPLVLVPGERGREEAASPPAGARRGGGRGGGLAAGGGGGGLVETPTALLTLHGGEAVEIQAAPAGTICAARGLKGVATGDTLLLRPKEGLGALRLPGVAVPPPVFFCAVEAEAASQQPALDAALAALRLEDPSVAVKNDASTGQLMVGGMGELHLEVLLQRLASEWQLRVHAGEMRVAYRESICSAVRRTSTHASQLKEGGEVRIEIEVRPLDLADGAGAAPQEGPQEAAAVQHAASEAVRSALTRRELGHLLDGMRGAAAYGDLLGFPLHAARAEVSSVTAPRGTSPEAIGGAAAEALSQAVAAASPVLLEPVMRVEVQTAEQHLGAVLSELTGAPSLLDAEAGPACSGRRSRKHMHMHMYMLFGGTQRRPPRLRREAAHALRRTAADGARARAARRDGGVCECAALAHSRRGLALDGVLALRSRRARGAAAAAAADARLCLDLAADYSACRLLIAVSGLSWTP</sequence>
<dbReference type="OMA" id="RTHKMGE"/>
<evidence type="ECO:0000259" key="6">
    <source>
        <dbReference type="PROSITE" id="PS51722"/>
    </source>
</evidence>
<evidence type="ECO:0000313" key="7">
    <source>
        <dbReference type="EnsemblProtists" id="EOD24055"/>
    </source>
</evidence>